<feature type="signal peptide" evidence="1">
    <location>
        <begin position="1"/>
        <end position="19"/>
    </location>
</feature>
<dbReference type="PROSITE" id="PS51257">
    <property type="entry name" value="PROKAR_LIPOPROTEIN"/>
    <property type="match status" value="1"/>
</dbReference>
<proteinExistence type="predicted"/>
<accession>A0ABR2W632</accession>
<keyword evidence="1" id="KW-0732">Signal</keyword>
<protein>
    <submittedName>
        <fullName evidence="2">Uncharacterized protein</fullName>
    </submittedName>
</protein>
<dbReference type="Proteomes" id="UP001479436">
    <property type="component" value="Unassembled WGS sequence"/>
</dbReference>
<dbReference type="EMBL" id="JASJQH010006984">
    <property type="protein sequence ID" value="KAK9721291.1"/>
    <property type="molecule type" value="Genomic_DNA"/>
</dbReference>
<reference evidence="2 3" key="1">
    <citation type="submission" date="2023-04" db="EMBL/GenBank/DDBJ databases">
        <title>Genome of Basidiobolus ranarum AG-B5.</title>
        <authorList>
            <person name="Stajich J.E."/>
            <person name="Carter-House D."/>
            <person name="Gryganskyi A."/>
        </authorList>
    </citation>
    <scope>NUCLEOTIDE SEQUENCE [LARGE SCALE GENOMIC DNA]</scope>
    <source>
        <strain evidence="2 3">AG-B5</strain>
    </source>
</reference>
<evidence type="ECO:0000313" key="2">
    <source>
        <dbReference type="EMBL" id="KAK9721291.1"/>
    </source>
</evidence>
<name>A0ABR2W632_9FUNG</name>
<evidence type="ECO:0000313" key="3">
    <source>
        <dbReference type="Proteomes" id="UP001479436"/>
    </source>
</evidence>
<feature type="chain" id="PRO_5045674054" evidence="1">
    <location>
        <begin position="20"/>
        <end position="215"/>
    </location>
</feature>
<evidence type="ECO:0000256" key="1">
    <source>
        <dbReference type="SAM" id="SignalP"/>
    </source>
</evidence>
<organism evidence="2 3">
    <name type="scientific">Basidiobolus ranarum</name>
    <dbReference type="NCBI Taxonomy" id="34480"/>
    <lineage>
        <taxon>Eukaryota</taxon>
        <taxon>Fungi</taxon>
        <taxon>Fungi incertae sedis</taxon>
        <taxon>Zoopagomycota</taxon>
        <taxon>Entomophthoromycotina</taxon>
        <taxon>Basidiobolomycetes</taxon>
        <taxon>Basidiobolales</taxon>
        <taxon>Basidiobolaceae</taxon>
        <taxon>Basidiobolus</taxon>
    </lineage>
</organism>
<sequence length="215" mass="24609">MRFFKSILFAAGLVGIASACENECRQAADRDFIIKYTPLVADLFDTFESRVKSTFSYEVRTHIALEANLKNAFFKSKEGLMEKMHSIMDYGIFGKYHARCYKVDTPGCPNYYCEEVCGSPGSIIYYLDDVLQRTRQGVIDAIKNDSKEGGKYDTLIWAAVTKILGKDVPKAQLDKLRLDYLKDLEDFGKSTDELCEQECWTKWTPELVYLLQGYD</sequence>
<keyword evidence="3" id="KW-1185">Reference proteome</keyword>
<comment type="caution">
    <text evidence="2">The sequence shown here is derived from an EMBL/GenBank/DDBJ whole genome shotgun (WGS) entry which is preliminary data.</text>
</comment>
<gene>
    <name evidence="2" type="ORF">K7432_003518</name>
</gene>